<gene>
    <name evidence="3" type="ORF">B0H17DRAFT_1129969</name>
</gene>
<dbReference type="EMBL" id="JARKIE010000027">
    <property type="protein sequence ID" value="KAJ7698024.1"/>
    <property type="molecule type" value="Genomic_DNA"/>
</dbReference>
<protein>
    <submittedName>
        <fullName evidence="3">Uncharacterized protein</fullName>
    </submittedName>
</protein>
<evidence type="ECO:0000313" key="4">
    <source>
        <dbReference type="Proteomes" id="UP001221757"/>
    </source>
</evidence>
<proteinExistence type="predicted"/>
<reference evidence="3" key="1">
    <citation type="submission" date="2023-03" db="EMBL/GenBank/DDBJ databases">
        <title>Massive genome expansion in bonnet fungi (Mycena s.s.) driven by repeated elements and novel gene families across ecological guilds.</title>
        <authorList>
            <consortium name="Lawrence Berkeley National Laboratory"/>
            <person name="Harder C.B."/>
            <person name="Miyauchi S."/>
            <person name="Viragh M."/>
            <person name="Kuo A."/>
            <person name="Thoen E."/>
            <person name="Andreopoulos B."/>
            <person name="Lu D."/>
            <person name="Skrede I."/>
            <person name="Drula E."/>
            <person name="Henrissat B."/>
            <person name="Morin E."/>
            <person name="Kohler A."/>
            <person name="Barry K."/>
            <person name="LaButti K."/>
            <person name="Morin E."/>
            <person name="Salamov A."/>
            <person name="Lipzen A."/>
            <person name="Mereny Z."/>
            <person name="Hegedus B."/>
            <person name="Baldrian P."/>
            <person name="Stursova M."/>
            <person name="Weitz H."/>
            <person name="Taylor A."/>
            <person name="Grigoriev I.V."/>
            <person name="Nagy L.G."/>
            <person name="Martin F."/>
            <person name="Kauserud H."/>
        </authorList>
    </citation>
    <scope>NUCLEOTIDE SEQUENCE</scope>
    <source>
        <strain evidence="3">CBHHK067</strain>
    </source>
</reference>
<evidence type="ECO:0000313" key="3">
    <source>
        <dbReference type="EMBL" id="KAJ7698024.1"/>
    </source>
</evidence>
<evidence type="ECO:0000256" key="2">
    <source>
        <dbReference type="SAM" id="MobiDB-lite"/>
    </source>
</evidence>
<evidence type="ECO:0000256" key="1">
    <source>
        <dbReference type="SAM" id="Coils"/>
    </source>
</evidence>
<dbReference type="AlphaFoldDB" id="A0AAD7DRG3"/>
<comment type="caution">
    <text evidence="3">The sequence shown here is derived from an EMBL/GenBank/DDBJ whole genome shotgun (WGS) entry which is preliminary data.</text>
</comment>
<feature type="region of interest" description="Disordered" evidence="2">
    <location>
        <begin position="124"/>
        <end position="173"/>
    </location>
</feature>
<sequence>MLGDELGSIRHGLQTVQRQLKDIKKAATTRNEKIYLEMDMLGQRMQENRDLRLEDFRDGQENVGALRKEMRSEIELVQDELRTIQTRLQNWIRQETQVMKQDSAGDRSTRKKRALMPLLTKKQRKVLERPEMALQQPRRSPNRKDRHGKRAKQRNMDEPNTRTNAMLEGSRCTETECSEDSELLRRDLVDIAQEKQAV</sequence>
<dbReference type="Proteomes" id="UP001221757">
    <property type="component" value="Unassembled WGS sequence"/>
</dbReference>
<organism evidence="3 4">
    <name type="scientific">Mycena rosella</name>
    <name type="common">Pink bonnet</name>
    <name type="synonym">Agaricus rosellus</name>
    <dbReference type="NCBI Taxonomy" id="1033263"/>
    <lineage>
        <taxon>Eukaryota</taxon>
        <taxon>Fungi</taxon>
        <taxon>Dikarya</taxon>
        <taxon>Basidiomycota</taxon>
        <taxon>Agaricomycotina</taxon>
        <taxon>Agaricomycetes</taxon>
        <taxon>Agaricomycetidae</taxon>
        <taxon>Agaricales</taxon>
        <taxon>Marasmiineae</taxon>
        <taxon>Mycenaceae</taxon>
        <taxon>Mycena</taxon>
    </lineage>
</organism>
<feature type="compositionally biased region" description="Basic residues" evidence="2">
    <location>
        <begin position="140"/>
        <end position="153"/>
    </location>
</feature>
<keyword evidence="1" id="KW-0175">Coiled coil</keyword>
<feature type="coiled-coil region" evidence="1">
    <location>
        <begin position="67"/>
        <end position="94"/>
    </location>
</feature>
<name>A0AAD7DRG3_MYCRO</name>
<accession>A0AAD7DRG3</accession>
<keyword evidence="4" id="KW-1185">Reference proteome</keyword>